<dbReference type="Proteomes" id="UP000053707">
    <property type="component" value="Unassembled WGS sequence"/>
</dbReference>
<dbReference type="SUPFAM" id="SSF56801">
    <property type="entry name" value="Acetyl-CoA synthetase-like"/>
    <property type="match status" value="1"/>
</dbReference>
<evidence type="ECO:0000256" key="4">
    <source>
        <dbReference type="ARBA" id="ARBA00036813"/>
    </source>
</evidence>
<accession>A0A101ADI2</accession>
<evidence type="ECO:0000313" key="11">
    <source>
        <dbReference type="EMBL" id="KUI20996.1"/>
    </source>
</evidence>
<reference evidence="11 12" key="1">
    <citation type="submission" date="2016-01" db="EMBL/GenBank/DDBJ databases">
        <authorList>
            <consortium name="TB Trials Study Group"/>
            <person name="Sutton G."/>
            <person name="Brinkac L."/>
            <person name="Sanka R."/>
            <person name="Adams M."/>
            <person name="Lau E.L."/>
            <person name="Macaden R."/>
            <person name="Grewal H.M.S."/>
        </authorList>
    </citation>
    <scope>NUCLEOTIDE SEQUENCE [LARGE SCALE GENOMIC DNA]</scope>
    <source>
        <strain evidence="11 12">IS-1744</strain>
    </source>
</reference>
<dbReference type="NCBIfam" id="NF004837">
    <property type="entry name" value="PRK06187.1"/>
    <property type="match status" value="1"/>
</dbReference>
<evidence type="ECO:0000259" key="9">
    <source>
        <dbReference type="Pfam" id="PF00501"/>
    </source>
</evidence>
<dbReference type="InterPro" id="IPR020845">
    <property type="entry name" value="AMP-binding_CS"/>
</dbReference>
<comment type="catalytic activity">
    <reaction evidence="4">
        <text>a long-chain fatty acid + ATP + CoA = a long-chain fatty acyl-CoA + AMP + diphosphate</text>
        <dbReference type="Rhea" id="RHEA:15421"/>
        <dbReference type="ChEBI" id="CHEBI:30616"/>
        <dbReference type="ChEBI" id="CHEBI:33019"/>
        <dbReference type="ChEBI" id="CHEBI:57287"/>
        <dbReference type="ChEBI" id="CHEBI:57560"/>
        <dbReference type="ChEBI" id="CHEBI:83139"/>
        <dbReference type="ChEBI" id="CHEBI:456215"/>
        <dbReference type="EC" id="6.2.1.3"/>
    </reaction>
</comment>
<dbReference type="Gene3D" id="3.30.300.30">
    <property type="match status" value="1"/>
</dbReference>
<dbReference type="Gene3D" id="3.40.50.12780">
    <property type="entry name" value="N-terminal domain of ligase-like"/>
    <property type="match status" value="1"/>
</dbReference>
<dbReference type="InterPro" id="IPR042099">
    <property type="entry name" value="ANL_N_sf"/>
</dbReference>
<dbReference type="InterPro" id="IPR025110">
    <property type="entry name" value="AMP-bd_C"/>
</dbReference>
<evidence type="ECO:0000313" key="12">
    <source>
        <dbReference type="Proteomes" id="UP000053707"/>
    </source>
</evidence>
<dbReference type="FunFam" id="3.30.300.30:FF:000008">
    <property type="entry name" value="2,3-dihydroxybenzoate-AMP ligase"/>
    <property type="match status" value="1"/>
</dbReference>
<evidence type="ECO:0000256" key="8">
    <source>
        <dbReference type="ARBA" id="ARBA00083882"/>
    </source>
</evidence>
<gene>
    <name evidence="11" type="ORF">AU192_11060</name>
</gene>
<dbReference type="PANTHER" id="PTHR43767">
    <property type="entry name" value="LONG-CHAIN-FATTY-ACID--COA LIGASE"/>
    <property type="match status" value="1"/>
</dbReference>
<dbReference type="CDD" id="cd12119">
    <property type="entry name" value="ttLC_FACS_AlkK_like"/>
    <property type="match status" value="1"/>
</dbReference>
<dbReference type="RefSeq" id="WP_064393796.1">
    <property type="nucleotide sequence ID" value="NZ_LQIR01000001.1"/>
</dbReference>
<dbReference type="PANTHER" id="PTHR43767:SF11">
    <property type="entry name" value="MEDIUM-CHAIN-FATTY-ACID--COA LIGASE"/>
    <property type="match status" value="1"/>
</dbReference>
<dbReference type="GO" id="GO:0004467">
    <property type="term" value="F:long-chain fatty acid-CoA ligase activity"/>
    <property type="evidence" value="ECO:0007669"/>
    <property type="project" value="UniProtKB-EC"/>
</dbReference>
<dbReference type="InterPro" id="IPR050237">
    <property type="entry name" value="ATP-dep_AMP-bd_enzyme"/>
</dbReference>
<dbReference type="EC" id="6.2.1.3" evidence="3"/>
<comment type="caution">
    <text evidence="11">The sequence shown here is derived from an EMBL/GenBank/DDBJ whole genome shotgun (WGS) entry which is preliminary data.</text>
</comment>
<evidence type="ECO:0000256" key="7">
    <source>
        <dbReference type="ARBA" id="ARBA00080667"/>
    </source>
</evidence>
<evidence type="ECO:0000256" key="3">
    <source>
        <dbReference type="ARBA" id="ARBA00026121"/>
    </source>
</evidence>
<feature type="domain" description="AMP-dependent synthetase/ligase" evidence="9">
    <location>
        <begin position="31"/>
        <end position="398"/>
    </location>
</feature>
<dbReference type="Pfam" id="PF00501">
    <property type="entry name" value="AMP-binding"/>
    <property type="match status" value="1"/>
</dbReference>
<dbReference type="PROSITE" id="PS00455">
    <property type="entry name" value="AMP_BINDING"/>
    <property type="match status" value="1"/>
</dbReference>
<dbReference type="InterPro" id="IPR045851">
    <property type="entry name" value="AMP-bd_C_sf"/>
</dbReference>
<dbReference type="AlphaFoldDB" id="A0A101ADI2"/>
<comment type="similarity">
    <text evidence="1">Belongs to the ATP-dependent AMP-binding enzyme family.</text>
</comment>
<dbReference type="EMBL" id="LQIR01000001">
    <property type="protein sequence ID" value="KUI20996.1"/>
    <property type="molecule type" value="Genomic_DNA"/>
</dbReference>
<dbReference type="InterPro" id="IPR000873">
    <property type="entry name" value="AMP-dep_synth/lig_dom"/>
</dbReference>
<organism evidence="11 12">
    <name type="scientific">Mycobacterium lehmannii</name>
    <dbReference type="NCBI Taxonomy" id="2048550"/>
    <lineage>
        <taxon>Bacteria</taxon>
        <taxon>Bacillati</taxon>
        <taxon>Actinomycetota</taxon>
        <taxon>Actinomycetes</taxon>
        <taxon>Mycobacteriales</taxon>
        <taxon>Mycobacteriaceae</taxon>
        <taxon>Mycobacterium</taxon>
    </lineage>
</organism>
<evidence type="ECO:0000256" key="2">
    <source>
        <dbReference type="ARBA" id="ARBA00022598"/>
    </source>
</evidence>
<keyword evidence="2 11" id="KW-0436">Ligase</keyword>
<evidence type="ECO:0000256" key="1">
    <source>
        <dbReference type="ARBA" id="ARBA00006432"/>
    </source>
</evidence>
<feature type="domain" description="AMP-binding enzyme C-terminal" evidence="10">
    <location>
        <begin position="446"/>
        <end position="521"/>
    </location>
</feature>
<protein>
    <recommendedName>
        <fullName evidence="5">Long-chain-fatty-acid--CoA ligase FadD13</fullName>
        <ecNumber evidence="3">6.2.1.3</ecNumber>
    </recommendedName>
    <alternativeName>
        <fullName evidence="6">Fatty acyl-CoA ligase</fullName>
    </alternativeName>
    <alternativeName>
        <fullName evidence="8">Fatty acyl-CoA synthetase</fullName>
    </alternativeName>
    <alternativeName>
        <fullName evidence="7">Very-long-chain fatty-acyl-CoA synthetase</fullName>
    </alternativeName>
</protein>
<evidence type="ECO:0000256" key="5">
    <source>
        <dbReference type="ARBA" id="ARBA00069710"/>
    </source>
</evidence>
<evidence type="ECO:0000256" key="6">
    <source>
        <dbReference type="ARBA" id="ARBA00076959"/>
    </source>
</evidence>
<evidence type="ECO:0000259" key="10">
    <source>
        <dbReference type="Pfam" id="PF13193"/>
    </source>
</evidence>
<dbReference type="Pfam" id="PF13193">
    <property type="entry name" value="AMP-binding_C"/>
    <property type="match status" value="1"/>
</dbReference>
<keyword evidence="12" id="KW-1185">Reference proteome</keyword>
<name>A0A101ADI2_9MYCO</name>
<sequence length="543" mass="59248">MDSTMQDFPLTLTTILRHGTGWHSGRKVITATPDGSREISFGELGTRVAQLANGLRALGVTEGQRVATFMWNNQEHLEAYFAAPCMGAVLHTLNIRLGGDQVAFIANQAEDSVVLVDMSLVALFAPILPRLTTVHTVVVVGEGDISELADAGPTVIRYDDLIAEQPLEYDWPDLDEKSAAAMCYTSGTTGNPKGVVYSHRSTYLHSMAVCSANGIGLADGDRVLTVVPMFHANAWGQPYASVMAGADLLLPDRFLQAAPLVDMIERHRPTVSAAVPTIWNDVLNFLHANPDRDISSLRNVCCGGSAVPLAMMKEYQERFGVVIRQGWGMTETSPLAAIAVPPPEVTGDDHWTLRAAAGRALCGVEIRIVDDQGAVLPSDGKAVGEIEIRGPWITGSYYLNADSSKFDEGWLRTGDVGKIDPQGFITLTDRAKDVIKSGGEWISSVELELRIMDHPAVYEAAVVAVPDDRWQERPLAAVVLDDEASVTPDELRKHLSDNVPRFWLPERWAFVEEVPKTSVGKFDKKLIRARYADGAYDVVECRD</sequence>
<proteinExistence type="inferred from homology"/>